<keyword evidence="3" id="KW-0511">Multifunctional enzyme</keyword>
<evidence type="ECO:0000256" key="2">
    <source>
        <dbReference type="ARBA" id="ARBA00022691"/>
    </source>
</evidence>
<keyword evidence="12" id="KW-0808">Transferase</keyword>
<evidence type="ECO:0000256" key="5">
    <source>
        <dbReference type="ARBA" id="ARBA00024499"/>
    </source>
</evidence>
<keyword evidence="12" id="KW-0696">RNA-directed RNA polymerase</keyword>
<evidence type="ECO:0000259" key="11">
    <source>
        <dbReference type="PROSITE" id="PS50526"/>
    </source>
</evidence>
<evidence type="ECO:0000256" key="6">
    <source>
        <dbReference type="ARBA" id="ARBA00030436"/>
    </source>
</evidence>
<accession>A0A193BP81</accession>
<dbReference type="GO" id="GO:0004482">
    <property type="term" value="F:mRNA 5'-cap (guanine-N7-)-methyltransferase activity"/>
    <property type="evidence" value="ECO:0007669"/>
    <property type="project" value="InterPro"/>
</dbReference>
<dbReference type="PROSITE" id="PS50526">
    <property type="entry name" value="RDRP_SSRNA_NEG_NONSEG"/>
    <property type="match status" value="1"/>
</dbReference>
<dbReference type="InterPro" id="IPR026890">
    <property type="entry name" value="Mononeg_mRNAcap"/>
</dbReference>
<organism evidence="12">
    <name type="scientific">Iranian citrus ringspot virus</name>
    <dbReference type="NCBI Taxonomy" id="1662245"/>
    <lineage>
        <taxon>Viruses</taxon>
        <taxon>Riboviria</taxon>
    </lineage>
</organism>
<proteinExistence type="predicted"/>
<evidence type="ECO:0000256" key="3">
    <source>
        <dbReference type="ARBA" id="ARBA00023268"/>
    </source>
</evidence>
<evidence type="ECO:0000256" key="7">
    <source>
        <dbReference type="ARBA" id="ARBA00031012"/>
    </source>
</evidence>
<sequence>MCADKFAERDLVLRNCSVYHNVLPSIYPDQSMIDNLLLCGDLLILKEGNSGYKAIKCYEAIMTGVLLSRCEAHILDKREFLLTTVKDLLSENPQFDWIIRMWIDVADKCVSDHHISQLYGMYRLWGHPVVDSKEGLKKVMRLGKASKSISQELAKRAGYSFLEEVYKRYKKKWGRYPVFKLAVKDEQVQTLCEASYLINCLVSNEIFDEKRDGYTSKDWDYVITQKTFDIPDTFNLTMVVDDKAISPPKSYLMKVAAGSEKFMNPFERRGVLKWMNEDYMNCAEFLRDINDNGLPDDDCVIGLYPKERELNSVPRMFALMSAKMRNYVVVTEHMIADDVLPFFPQITMMDDLLSLTKKIYGTTRKQAYSSHYSSGESERKRIFECSVCMNMDFEKWNLNMRKESTYYVFQEMGRLYGLENLFNETYDMFSRSFVHVSDEGFSLELEETESGQKRLKVDNVHSYIGHIGGFEGLRQKGWTVFTVTVIKMILSEFHVSYKLMGQGDNQVLLITMRTDKVSENGDLSPEGFEELHKTLSSIISSLESIFLGLGLPLKTLESWRSENFFLYGKFPVKSGVPLSMSLKKLSRSFPFSNEDSMTTDNVLGSIFTNAQAACMSDVIHIPAYYSGVFETMYGSLLVSRWHPLIGKGFSNILEEGTSWFTFENIIEGDYQSSKKVVVESTKFCSLDVFWEVLITCPKSLGGSNGITEYEFVMRGFPDNQTRDMTYLFEIIDANKKSSDAGILELISKIMNFVRICLSRSLNLDFLVEDPCAINLIQPKTPLTMLRTKVKNVLGNNLSFRNKNFLGLFKLSNDTRKRDLLNKLASGDQIFPRLLHDCYAASLFGFVDGVVSKVDKTVTVQRMCLELSDDDLILGMCRVEENYIRYLYWRVNSFRTFKYQGEPQLNCPTNYVRWARDFGWKKEILGVTVPYPSHTLRYKGGNHSLICQGSNMLTCHISDFVPDSVSEMLTTLGSSPPYLGSYTKEKIKSYDRTALYSSEPLLKRIIRLMRVLGWGNLEESNLHQYLERLLESMCDIDGSIFMINKDDIRDPIQHRYKDSA</sequence>
<dbReference type="EC" id="2.7.7.48" evidence="1"/>
<evidence type="ECO:0000256" key="4">
    <source>
        <dbReference type="ARBA" id="ARBA00024494"/>
    </source>
</evidence>
<reference evidence="12" key="1">
    <citation type="submission" date="2016-01" db="EMBL/GenBank/DDBJ databases">
        <title>Iranian citrus ringspot virus.</title>
        <authorList>
            <person name="Sadeghi M.S."/>
            <person name="Afsharifar A."/>
            <person name="Izadpanah K."/>
            <person name="Saponari M."/>
        </authorList>
    </citation>
    <scope>NUCLEOTIDE SEQUENCE</scope>
    <source>
        <strain evidence="12">Kazerun</strain>
    </source>
</reference>
<dbReference type="EMBL" id="KU660039">
    <property type="protein sequence ID" value="ANN13970.1"/>
    <property type="molecule type" value="Viral_cRNA"/>
</dbReference>
<comment type="catalytic activity">
    <reaction evidence="5">
        <text>a 5'-end (5'-triphosphoguanosine)-(2'-O-methyladenylyl)-adenylyl-cytidylyl-adenosine in mRNA + S-adenosyl-L-methionine = a 5'-end (N(7)-methyl 5'-triphosphoguanosine)-(2'-O-methyladenylyl)-adenylyl-cytidylyl-adenosine in mRNA + S-adenosyl-L-homocysteine</text>
        <dbReference type="Rhea" id="RHEA:65440"/>
        <dbReference type="Rhea" id="RHEA-COMP:16798"/>
        <dbReference type="Rhea" id="RHEA-COMP:16801"/>
        <dbReference type="ChEBI" id="CHEBI:57856"/>
        <dbReference type="ChEBI" id="CHEBI:59789"/>
        <dbReference type="ChEBI" id="CHEBI:156482"/>
        <dbReference type="ChEBI" id="CHEBI:156483"/>
    </reaction>
</comment>
<evidence type="ECO:0000256" key="8">
    <source>
        <dbReference type="ARBA" id="ARBA00047332"/>
    </source>
</evidence>
<keyword evidence="2" id="KW-0949">S-adenosyl-L-methionine</keyword>
<dbReference type="GO" id="GO:0003968">
    <property type="term" value="F:RNA-directed RNA polymerase activity"/>
    <property type="evidence" value="ECO:0007669"/>
    <property type="project" value="UniProtKB-KW"/>
</dbReference>
<comment type="catalytic activity">
    <reaction evidence="9">
        <text>a 5'-end (5'-triphosphoguanosine)-adenylyl-adenylyl-cytidylyl-adenosine in mRNA + 2 S-adenosyl-L-methionine = a 5'-end (N(7)-methyl 5'-triphosphoguanosine)-(2'-O-methyladenylyl)-adenylyl-cytidylyl-adenosine in mRNA + 2 S-adenosyl-L-homocysteine + H(+)</text>
        <dbReference type="Rhea" id="RHEA:65376"/>
        <dbReference type="Rhea" id="RHEA-COMP:16797"/>
        <dbReference type="Rhea" id="RHEA-COMP:16798"/>
        <dbReference type="ChEBI" id="CHEBI:15378"/>
        <dbReference type="ChEBI" id="CHEBI:57856"/>
        <dbReference type="ChEBI" id="CHEBI:59789"/>
        <dbReference type="ChEBI" id="CHEBI:156483"/>
        <dbReference type="ChEBI" id="CHEBI:156484"/>
        <dbReference type="EC" id="2.1.1.375"/>
    </reaction>
</comment>
<comment type="catalytic activity">
    <reaction evidence="4">
        <text>a 5'-end triphospho-adenylyl-adenylyl-cytidylyl-adenosine in mRNA + GDP + H(+) = a 5'-end (5'-triphosphoguanosine)-adenylyl-adenylyl-cytidylyl-adenosine in mRNA + diphosphate</text>
        <dbReference type="Rhea" id="RHEA:65436"/>
        <dbReference type="Rhea" id="RHEA-COMP:16797"/>
        <dbReference type="Rhea" id="RHEA-COMP:16799"/>
        <dbReference type="ChEBI" id="CHEBI:15378"/>
        <dbReference type="ChEBI" id="CHEBI:33019"/>
        <dbReference type="ChEBI" id="CHEBI:58189"/>
        <dbReference type="ChEBI" id="CHEBI:156484"/>
        <dbReference type="ChEBI" id="CHEBI:156503"/>
        <dbReference type="EC" id="2.7.7.88"/>
    </reaction>
</comment>
<protein>
    <recommendedName>
        <fullName evidence="1">RNA-directed RNA polymerase</fullName>
        <ecNumber evidence="1">2.7.7.48</ecNumber>
    </recommendedName>
    <alternativeName>
        <fullName evidence="7">Replicase</fullName>
    </alternativeName>
    <alternativeName>
        <fullName evidence="6">Transcriptase</fullName>
    </alternativeName>
</protein>
<dbReference type="Pfam" id="PF00946">
    <property type="entry name" value="Mononeg_RNA_pol"/>
    <property type="match status" value="1"/>
</dbReference>
<evidence type="ECO:0000313" key="12">
    <source>
        <dbReference type="EMBL" id="ANN13970.1"/>
    </source>
</evidence>
<evidence type="ECO:0000256" key="9">
    <source>
        <dbReference type="ARBA" id="ARBA00047370"/>
    </source>
</evidence>
<comment type="catalytic activity">
    <reaction evidence="10">
        <text>GTP + H2O = GDP + phosphate + H(+)</text>
        <dbReference type="Rhea" id="RHEA:19669"/>
        <dbReference type="ChEBI" id="CHEBI:15377"/>
        <dbReference type="ChEBI" id="CHEBI:15378"/>
        <dbReference type="ChEBI" id="CHEBI:37565"/>
        <dbReference type="ChEBI" id="CHEBI:43474"/>
        <dbReference type="ChEBI" id="CHEBI:58189"/>
    </reaction>
</comment>
<feature type="domain" description="RdRp catalytic" evidence="11">
    <location>
        <begin position="385"/>
        <end position="575"/>
    </location>
</feature>
<feature type="non-terminal residue" evidence="12">
    <location>
        <position position="1"/>
    </location>
</feature>
<name>A0A193BP81_9VIRU</name>
<evidence type="ECO:0000256" key="1">
    <source>
        <dbReference type="ARBA" id="ARBA00012494"/>
    </source>
</evidence>
<comment type="catalytic activity">
    <reaction evidence="8">
        <text>a 5'-end (5'-triphosphoguanosine)-adenylyl-adenylyl-cytidylyl-adenosine in mRNA + S-adenosyl-L-methionine = a 5'-end (5'-triphosphoguanosine)-(2'-O-methyladenylyl)-adenylyl-cytidylyl-adenosine in mRNA + S-adenosyl-L-homocysteine + H(+)</text>
        <dbReference type="Rhea" id="RHEA:65380"/>
        <dbReference type="Rhea" id="RHEA-COMP:16797"/>
        <dbReference type="Rhea" id="RHEA-COMP:16801"/>
        <dbReference type="ChEBI" id="CHEBI:15378"/>
        <dbReference type="ChEBI" id="CHEBI:57856"/>
        <dbReference type="ChEBI" id="CHEBI:59789"/>
        <dbReference type="ChEBI" id="CHEBI:156482"/>
        <dbReference type="ChEBI" id="CHEBI:156484"/>
    </reaction>
</comment>
<evidence type="ECO:0000256" key="10">
    <source>
        <dbReference type="ARBA" id="ARBA00048548"/>
    </source>
</evidence>
<dbReference type="GO" id="GO:0005524">
    <property type="term" value="F:ATP binding"/>
    <property type="evidence" value="ECO:0007669"/>
    <property type="project" value="InterPro"/>
</dbReference>
<dbReference type="InterPro" id="IPR014023">
    <property type="entry name" value="Mononeg_RNA_pol_cat"/>
</dbReference>
<dbReference type="Pfam" id="PF14318">
    <property type="entry name" value="Mononeg_mRNAcap"/>
    <property type="match status" value="1"/>
</dbReference>
<keyword evidence="12" id="KW-0548">Nucleotidyltransferase</keyword>